<dbReference type="GO" id="GO:0005654">
    <property type="term" value="C:nucleoplasm"/>
    <property type="evidence" value="ECO:0007669"/>
    <property type="project" value="TreeGrafter"/>
</dbReference>
<dbReference type="Gene3D" id="1.10.20.120">
    <property type="match status" value="1"/>
</dbReference>
<accession>S3CVL1</accession>
<gene>
    <name evidence="9" type="ORF">GLAREA_00152</name>
</gene>
<feature type="compositionally biased region" description="Polar residues" evidence="6">
    <location>
        <begin position="260"/>
        <end position="280"/>
    </location>
</feature>
<dbReference type="Pfam" id="PF09468">
    <property type="entry name" value="RNase_H2-Ydr279"/>
    <property type="match status" value="1"/>
</dbReference>
<reference evidence="9 10" key="1">
    <citation type="journal article" date="2013" name="BMC Genomics">
        <title>Genomics-driven discovery of the pneumocandin biosynthetic gene cluster in the fungus Glarea lozoyensis.</title>
        <authorList>
            <person name="Chen L."/>
            <person name="Yue Q."/>
            <person name="Zhang X."/>
            <person name="Xiang M."/>
            <person name="Wang C."/>
            <person name="Li S."/>
            <person name="Che Y."/>
            <person name="Ortiz-Lopez F.J."/>
            <person name="Bills G.F."/>
            <person name="Liu X."/>
            <person name="An Z."/>
        </authorList>
    </citation>
    <scope>NUCLEOTIDE SEQUENCE [LARGE SCALE GENOMIC DNA]</scope>
    <source>
        <strain evidence="10">ATCC 20868 / MF5171</strain>
    </source>
</reference>
<feature type="compositionally biased region" description="Basic and acidic residues" evidence="6">
    <location>
        <begin position="403"/>
        <end position="427"/>
    </location>
</feature>
<evidence type="ECO:0000313" key="10">
    <source>
        <dbReference type="Proteomes" id="UP000016922"/>
    </source>
</evidence>
<dbReference type="OrthoDB" id="29098at2759"/>
<dbReference type="InterPro" id="IPR019024">
    <property type="entry name" value="RNase_H2_suB_wHTH"/>
</dbReference>
<dbReference type="InterPro" id="IPR040456">
    <property type="entry name" value="RNase_H2_suB"/>
</dbReference>
<sequence>MAKTRGRPAASAEKDTTDSKPIATGQKTPLKAEVSNPPQLFILPENLGQEARIVQLENARQSTNSSYLVCPETGFYEFTRIAAPKSTPRSWLLSQGLDTPDNIAKGEEGAESKLVNNISNDGYVLRNANLLVATPIDSLFLMLPALTSKSETKGAEKKLFLSGEDYLEKLASDSPDIRPLLKNESVRVLLEKRMAAICDTVDAGDETMYRISEEKLLIELMKKAERMVMNGLTPSLEEKFVKKALDVPTPLVIVEEEVTKSTLSTPQAETPDTQSTTLSGESLATSFSEASTAATSFSEESSITTTKVVIQPVEPSIEAPEGVADLLRLRTALSFICSKYLSPKISETIKSLANSSASAKDFTPLDNHLAHLAKLRQEALATRSLGDASRKRCFDDEDEEGNGESRAEKKRKKEEEEKRKKAGESRGVKNLKKVNVSGMKKMSDFFKKK</sequence>
<dbReference type="AlphaFoldDB" id="S3CVL1"/>
<dbReference type="PANTHER" id="PTHR13383:SF11">
    <property type="entry name" value="RIBONUCLEASE H2 SUBUNIT B"/>
    <property type="match status" value="1"/>
</dbReference>
<evidence type="ECO:0000313" key="9">
    <source>
        <dbReference type="EMBL" id="EPE28994.1"/>
    </source>
</evidence>
<evidence type="ECO:0000256" key="2">
    <source>
        <dbReference type="ARBA" id="ARBA00019062"/>
    </source>
</evidence>
<feature type="region of interest" description="Disordered" evidence="6">
    <location>
        <begin position="1"/>
        <end position="36"/>
    </location>
</feature>
<evidence type="ECO:0000256" key="5">
    <source>
        <dbReference type="ARBA" id="ARBA00033464"/>
    </source>
</evidence>
<dbReference type="GO" id="GO:0006401">
    <property type="term" value="P:RNA catabolic process"/>
    <property type="evidence" value="ECO:0007669"/>
    <property type="project" value="TreeGrafter"/>
</dbReference>
<dbReference type="OMA" id="YYFCPKL"/>
<dbReference type="PANTHER" id="PTHR13383">
    <property type="entry name" value="RIBONUCLEASE H2 SUBUNIT B"/>
    <property type="match status" value="1"/>
</dbReference>
<dbReference type="eggNOG" id="ENOG502SCDS">
    <property type="taxonomic scope" value="Eukaryota"/>
</dbReference>
<feature type="region of interest" description="Disordered" evidence="6">
    <location>
        <begin position="391"/>
        <end position="436"/>
    </location>
</feature>
<evidence type="ECO:0000259" key="7">
    <source>
        <dbReference type="Pfam" id="PF09468"/>
    </source>
</evidence>
<evidence type="ECO:0000256" key="3">
    <source>
        <dbReference type="ARBA" id="ARBA00023242"/>
    </source>
</evidence>
<dbReference type="GO" id="GO:0032299">
    <property type="term" value="C:ribonuclease H2 complex"/>
    <property type="evidence" value="ECO:0007669"/>
    <property type="project" value="InterPro"/>
</dbReference>
<evidence type="ECO:0000256" key="4">
    <source>
        <dbReference type="ARBA" id="ARBA00024778"/>
    </source>
</evidence>
<dbReference type="KEGG" id="glz:GLAREA_00152"/>
<feature type="region of interest" description="Disordered" evidence="6">
    <location>
        <begin position="260"/>
        <end position="282"/>
    </location>
</feature>
<organism evidence="9 10">
    <name type="scientific">Glarea lozoyensis (strain ATCC 20868 / MF5171)</name>
    <dbReference type="NCBI Taxonomy" id="1116229"/>
    <lineage>
        <taxon>Eukaryota</taxon>
        <taxon>Fungi</taxon>
        <taxon>Dikarya</taxon>
        <taxon>Ascomycota</taxon>
        <taxon>Pezizomycotina</taxon>
        <taxon>Leotiomycetes</taxon>
        <taxon>Helotiales</taxon>
        <taxon>Helotiaceae</taxon>
        <taxon>Glarea</taxon>
    </lineage>
</organism>
<evidence type="ECO:0000256" key="6">
    <source>
        <dbReference type="SAM" id="MobiDB-lite"/>
    </source>
</evidence>
<comment type="subcellular location">
    <subcellularLocation>
        <location evidence="1">Nucleus</location>
    </subcellularLocation>
</comment>
<dbReference type="RefSeq" id="XP_008083103.1">
    <property type="nucleotide sequence ID" value="XM_008084912.1"/>
</dbReference>
<dbReference type="CDD" id="cd09270">
    <property type="entry name" value="RNase_H2-B"/>
    <property type="match status" value="1"/>
</dbReference>
<dbReference type="GeneID" id="19459212"/>
<evidence type="ECO:0000256" key="1">
    <source>
        <dbReference type="ARBA" id="ARBA00004123"/>
    </source>
</evidence>
<comment type="function">
    <text evidence="4">Non catalytic subunit of RNase H2, an endonuclease that specifically degrades the RNA of RNA:DNA hybrids. Participates in DNA replication, possibly by mediating the removal of lagging-strand Okazaki fragment RNA primers during DNA replication. Mediates the excision of single ribonucleotides from DNA:RNA duplexes.</text>
</comment>
<dbReference type="Pfam" id="PF17745">
    <property type="entry name" value="Ydr279_N"/>
    <property type="match status" value="1"/>
</dbReference>
<feature type="domain" description="Ribonuclease H2 subunit B wHTH" evidence="7">
    <location>
        <begin position="140"/>
        <end position="350"/>
    </location>
</feature>
<name>S3CVL1_GLAL2</name>
<evidence type="ECO:0000259" key="8">
    <source>
        <dbReference type="Pfam" id="PF17745"/>
    </source>
</evidence>
<proteinExistence type="predicted"/>
<dbReference type="STRING" id="1116229.S3CVL1"/>
<dbReference type="HOGENOM" id="CLU_057573_0_0_1"/>
<dbReference type="Proteomes" id="UP000016922">
    <property type="component" value="Unassembled WGS sequence"/>
</dbReference>
<dbReference type="EMBL" id="KE145367">
    <property type="protein sequence ID" value="EPE28994.1"/>
    <property type="molecule type" value="Genomic_DNA"/>
</dbReference>
<keyword evidence="10" id="KW-1185">Reference proteome</keyword>
<dbReference type="InterPro" id="IPR041195">
    <property type="entry name" value="Rnh202_N"/>
</dbReference>
<feature type="domain" description="Rnh202 triple barrel" evidence="8">
    <location>
        <begin position="42"/>
        <end position="137"/>
    </location>
</feature>
<protein>
    <recommendedName>
        <fullName evidence="2">Ribonuclease H2 subunit B</fullName>
    </recommendedName>
    <alternativeName>
        <fullName evidence="5">Ribonuclease HI subunit B</fullName>
    </alternativeName>
</protein>
<keyword evidence="3" id="KW-0539">Nucleus</keyword>